<dbReference type="CDD" id="cd02859">
    <property type="entry name" value="E_set_AMPKbeta_like_N"/>
    <property type="match status" value="1"/>
</dbReference>
<feature type="region of interest" description="Disordered" evidence="2">
    <location>
        <begin position="127"/>
        <end position="172"/>
    </location>
</feature>
<feature type="region of interest" description="Disordered" evidence="2">
    <location>
        <begin position="247"/>
        <end position="286"/>
    </location>
</feature>
<dbReference type="EMBL" id="JAPMOS010000001">
    <property type="protein sequence ID" value="KAJ4462871.1"/>
    <property type="molecule type" value="Genomic_DNA"/>
</dbReference>
<evidence type="ECO:0000256" key="1">
    <source>
        <dbReference type="ARBA" id="ARBA00010926"/>
    </source>
</evidence>
<dbReference type="InterPro" id="IPR014756">
    <property type="entry name" value="Ig_E-set"/>
</dbReference>
<dbReference type="Proteomes" id="UP001141327">
    <property type="component" value="Unassembled WGS sequence"/>
</dbReference>
<feature type="region of interest" description="Disordered" evidence="2">
    <location>
        <begin position="90"/>
        <end position="113"/>
    </location>
</feature>
<proteinExistence type="inferred from homology"/>
<sequence length="320" mass="36341">MPNPRIFFQFRSPDHATRVELCGSFTNWKDHVPMSSIGNHMWGVQLEIIPGEHQYKYILNGNDWVINPSAPFHDDGHGNLNNVLKFKAPPPPPPLPAVDPAAGIGRTHSPRPMHSLRGVWAQRKSLQVPPLRIDHDDDEEYVPKEPTTPPSNTPRADDLTPRPRDPSLDEGDQGCWYSGQFFVCPSPASPDSDPLDGSPGRMEERSLPDVLTHTFLDTFQWGDIPKLFRTSRKELVGIPWDVQLPKKDAPFPPPAARLSRRRPSVVEGKKKRPQKKGHVPERHRRDSVPFPLVRPSVMICRRIQGTDRIREHFAFYQGPH</sequence>
<name>A0ABQ8UXN4_9EUKA</name>
<dbReference type="InterPro" id="IPR013783">
    <property type="entry name" value="Ig-like_fold"/>
</dbReference>
<dbReference type="PANTHER" id="PTHR10343:SF84">
    <property type="entry name" value="5'-AMP-ACTIVATED PROTEIN KINASE SUBUNIT BETA-1"/>
    <property type="match status" value="1"/>
</dbReference>
<evidence type="ECO:0000256" key="2">
    <source>
        <dbReference type="SAM" id="MobiDB-lite"/>
    </source>
</evidence>
<comment type="caution">
    <text evidence="4">The sequence shown here is derived from an EMBL/GenBank/DDBJ whole genome shotgun (WGS) entry which is preliminary data.</text>
</comment>
<dbReference type="Pfam" id="PF16561">
    <property type="entry name" value="AMPK1_CBM"/>
    <property type="match status" value="1"/>
</dbReference>
<feature type="domain" description="AMP-activated protein kinase glycogen-binding" evidence="3">
    <location>
        <begin position="13"/>
        <end position="88"/>
    </location>
</feature>
<feature type="compositionally biased region" description="Basic residues" evidence="2">
    <location>
        <begin position="258"/>
        <end position="277"/>
    </location>
</feature>
<dbReference type="InterPro" id="IPR032640">
    <property type="entry name" value="AMPK1_CBM"/>
</dbReference>
<keyword evidence="5" id="KW-1185">Reference proteome</keyword>
<gene>
    <name evidence="4" type="ORF">PAPYR_75</name>
</gene>
<dbReference type="InterPro" id="IPR050827">
    <property type="entry name" value="CRP1_MDG1_kinase"/>
</dbReference>
<dbReference type="Gene3D" id="2.60.40.10">
    <property type="entry name" value="Immunoglobulins"/>
    <property type="match status" value="1"/>
</dbReference>
<feature type="compositionally biased region" description="Basic and acidic residues" evidence="2">
    <location>
        <begin position="155"/>
        <end position="167"/>
    </location>
</feature>
<accession>A0ABQ8UXN4</accession>
<reference evidence="4" key="1">
    <citation type="journal article" date="2022" name="bioRxiv">
        <title>Genomics of Preaxostyla Flagellates Illuminates Evolutionary Transitions and the Path Towards Mitochondrial Loss.</title>
        <authorList>
            <person name="Novak L.V.F."/>
            <person name="Treitli S.C."/>
            <person name="Pyrih J."/>
            <person name="Halakuc P."/>
            <person name="Pipaliya S.V."/>
            <person name="Vacek V."/>
            <person name="Brzon O."/>
            <person name="Soukal P."/>
            <person name="Eme L."/>
            <person name="Dacks J.B."/>
            <person name="Karnkowska A."/>
            <person name="Elias M."/>
            <person name="Hampl V."/>
        </authorList>
    </citation>
    <scope>NUCLEOTIDE SEQUENCE</scope>
    <source>
        <strain evidence="4">RCP-MX</strain>
    </source>
</reference>
<evidence type="ECO:0000313" key="5">
    <source>
        <dbReference type="Proteomes" id="UP001141327"/>
    </source>
</evidence>
<organism evidence="4 5">
    <name type="scientific">Paratrimastix pyriformis</name>
    <dbReference type="NCBI Taxonomy" id="342808"/>
    <lineage>
        <taxon>Eukaryota</taxon>
        <taxon>Metamonada</taxon>
        <taxon>Preaxostyla</taxon>
        <taxon>Paratrimastigidae</taxon>
        <taxon>Paratrimastix</taxon>
    </lineage>
</organism>
<comment type="similarity">
    <text evidence="1">Belongs to the 5'-AMP-activated protein kinase beta subunit family.</text>
</comment>
<dbReference type="SUPFAM" id="SSF81296">
    <property type="entry name" value="E set domains"/>
    <property type="match status" value="1"/>
</dbReference>
<protein>
    <recommendedName>
        <fullName evidence="3">AMP-activated protein kinase glycogen-binding domain-containing protein</fullName>
    </recommendedName>
</protein>
<evidence type="ECO:0000259" key="3">
    <source>
        <dbReference type="Pfam" id="PF16561"/>
    </source>
</evidence>
<dbReference type="PANTHER" id="PTHR10343">
    <property type="entry name" value="5'-AMP-ACTIVATED PROTEIN KINASE , BETA SUBUNIT"/>
    <property type="match status" value="1"/>
</dbReference>
<evidence type="ECO:0000313" key="4">
    <source>
        <dbReference type="EMBL" id="KAJ4462871.1"/>
    </source>
</evidence>